<dbReference type="InterPro" id="IPR025534">
    <property type="entry name" value="DUF4420"/>
</dbReference>
<dbReference type="RefSeq" id="WP_341408239.1">
    <property type="nucleotide sequence ID" value="NZ_JBBUKT010000021.1"/>
</dbReference>
<protein>
    <submittedName>
        <fullName evidence="1">PD-(D/E)XK motif protein</fullName>
    </submittedName>
</protein>
<name>A0ABU9B3W2_9BACT</name>
<reference evidence="1 2" key="1">
    <citation type="submission" date="2024-04" db="EMBL/GenBank/DDBJ databases">
        <title>Luteolibacter sp. isolated from soil.</title>
        <authorList>
            <person name="An J."/>
        </authorList>
    </citation>
    <scope>NUCLEOTIDE SEQUENCE [LARGE SCALE GENOMIC DNA]</scope>
    <source>
        <strain evidence="1 2">Y139</strain>
    </source>
</reference>
<organism evidence="1 2">
    <name type="scientific">Luteolibacter soli</name>
    <dbReference type="NCBI Taxonomy" id="3135280"/>
    <lineage>
        <taxon>Bacteria</taxon>
        <taxon>Pseudomonadati</taxon>
        <taxon>Verrucomicrobiota</taxon>
        <taxon>Verrucomicrobiia</taxon>
        <taxon>Verrucomicrobiales</taxon>
        <taxon>Verrucomicrobiaceae</taxon>
        <taxon>Luteolibacter</taxon>
    </lineage>
</organism>
<evidence type="ECO:0000313" key="2">
    <source>
        <dbReference type="Proteomes" id="UP001371305"/>
    </source>
</evidence>
<comment type="caution">
    <text evidence="1">The sequence shown here is derived from an EMBL/GenBank/DDBJ whole genome shotgun (WGS) entry which is preliminary data.</text>
</comment>
<dbReference type="Proteomes" id="UP001371305">
    <property type="component" value="Unassembled WGS sequence"/>
</dbReference>
<evidence type="ECO:0000313" key="1">
    <source>
        <dbReference type="EMBL" id="MEK7954468.1"/>
    </source>
</evidence>
<sequence length="340" mass="36715">MKIENLWPQLESARANASKGRKASGWVLRQIRPSAACPLHAGVELMSGQRGLLLRVEPSLVPSKRHWPNCRGLEIVSSPQGTELLFGVMMKESRHSDMFSALAEDLARRVSQAPVSEGKISALLGGLARWQKFLASKAEGLSPEARRGLWAELHFLGCELVPACGPERSVAAWQGPTGAAQDFLIGGGAIEIKATSGKPPFVVTVSSERQLDSQGLSRLFLRHYALAEREGAGEPLPVTVAKLRALLAGTAAAELFEDRLLQAGYLDVHAPLYETTGWIARGCSDFAVKKGFPRIVEKDLPPGVGSLRYALALAACEPYAVTAEVLRRAIKSPPLPKHHK</sequence>
<dbReference type="Pfam" id="PF14390">
    <property type="entry name" value="DUF4420"/>
    <property type="match status" value="1"/>
</dbReference>
<dbReference type="EMBL" id="JBBUKT010000021">
    <property type="protein sequence ID" value="MEK7954468.1"/>
    <property type="molecule type" value="Genomic_DNA"/>
</dbReference>
<accession>A0ABU9B3W2</accession>
<keyword evidence="2" id="KW-1185">Reference proteome</keyword>
<gene>
    <name evidence="1" type="ORF">WKV53_28385</name>
</gene>
<proteinExistence type="predicted"/>